<protein>
    <submittedName>
        <fullName evidence="2">Uncharacterized protein</fullName>
    </submittedName>
</protein>
<feature type="region of interest" description="Disordered" evidence="1">
    <location>
        <begin position="20"/>
        <end position="42"/>
    </location>
</feature>
<reference evidence="2" key="1">
    <citation type="submission" date="2014-09" db="EMBL/GenBank/DDBJ databases">
        <authorList>
            <person name="Magalhaes I.L.F."/>
            <person name="Oliveira U."/>
            <person name="Santos F.R."/>
            <person name="Vidigal T.H.D.A."/>
            <person name="Brescovit A.D."/>
            <person name="Santos A.J."/>
        </authorList>
    </citation>
    <scope>NUCLEOTIDE SEQUENCE</scope>
    <source>
        <tissue evidence="2">Shoot tissue taken approximately 20 cm above the soil surface</tissue>
    </source>
</reference>
<organism evidence="2">
    <name type="scientific">Arundo donax</name>
    <name type="common">Giant reed</name>
    <name type="synonym">Donax arundinaceus</name>
    <dbReference type="NCBI Taxonomy" id="35708"/>
    <lineage>
        <taxon>Eukaryota</taxon>
        <taxon>Viridiplantae</taxon>
        <taxon>Streptophyta</taxon>
        <taxon>Embryophyta</taxon>
        <taxon>Tracheophyta</taxon>
        <taxon>Spermatophyta</taxon>
        <taxon>Magnoliopsida</taxon>
        <taxon>Liliopsida</taxon>
        <taxon>Poales</taxon>
        <taxon>Poaceae</taxon>
        <taxon>PACMAD clade</taxon>
        <taxon>Arundinoideae</taxon>
        <taxon>Arundineae</taxon>
        <taxon>Arundo</taxon>
    </lineage>
</organism>
<reference evidence="2" key="2">
    <citation type="journal article" date="2015" name="Data Brief">
        <title>Shoot transcriptome of the giant reed, Arundo donax.</title>
        <authorList>
            <person name="Barrero R.A."/>
            <person name="Guerrero F.D."/>
            <person name="Moolhuijzen P."/>
            <person name="Goolsby J.A."/>
            <person name="Tidwell J."/>
            <person name="Bellgard S.E."/>
            <person name="Bellgard M.I."/>
        </authorList>
    </citation>
    <scope>NUCLEOTIDE SEQUENCE</scope>
    <source>
        <tissue evidence="2">Shoot tissue taken approximately 20 cm above the soil surface</tissue>
    </source>
</reference>
<name>A0A0A9GWL6_ARUDO</name>
<evidence type="ECO:0000256" key="1">
    <source>
        <dbReference type="SAM" id="MobiDB-lite"/>
    </source>
</evidence>
<proteinExistence type="predicted"/>
<accession>A0A0A9GWL6</accession>
<dbReference type="EMBL" id="GBRH01168501">
    <property type="protein sequence ID" value="JAE29395.1"/>
    <property type="molecule type" value="Transcribed_RNA"/>
</dbReference>
<evidence type="ECO:0000313" key="2">
    <source>
        <dbReference type="EMBL" id="JAE29395.1"/>
    </source>
</evidence>
<dbReference type="AlphaFoldDB" id="A0A0A9GWL6"/>
<sequence>MKKKQRQFIQATKVRSELLPASGGRNQRKCGGPPLHVSPVGGERRGREVEFAMGGCLAGDGGGVGR</sequence>